<gene>
    <name evidence="1" type="ORF">SAMN06295987_103282</name>
</gene>
<dbReference type="AlphaFoldDB" id="A0A1U6HX38"/>
<protein>
    <recommendedName>
        <fullName evidence="3">Transmembrane anchor protein</fullName>
    </recommendedName>
</protein>
<dbReference type="RefSeq" id="WP_054944550.1">
    <property type="nucleotide sequence ID" value="NZ_FVZE01000003.1"/>
</dbReference>
<evidence type="ECO:0000313" key="2">
    <source>
        <dbReference type="Proteomes" id="UP000190989"/>
    </source>
</evidence>
<reference evidence="2" key="1">
    <citation type="submission" date="2017-02" db="EMBL/GenBank/DDBJ databases">
        <authorList>
            <person name="Varghese N."/>
            <person name="Submissions S."/>
        </authorList>
    </citation>
    <scope>NUCLEOTIDE SEQUENCE [LARGE SCALE GENOMIC DNA]</scope>
    <source>
        <strain evidence="2">SM117</strain>
    </source>
</reference>
<dbReference type="EMBL" id="FVZE01000003">
    <property type="protein sequence ID" value="SLK00403.1"/>
    <property type="molecule type" value="Genomic_DNA"/>
</dbReference>
<evidence type="ECO:0000313" key="1">
    <source>
        <dbReference type="EMBL" id="SLK00403.1"/>
    </source>
</evidence>
<keyword evidence="2" id="KW-1185">Reference proteome</keyword>
<evidence type="ECO:0008006" key="3">
    <source>
        <dbReference type="Google" id="ProtNLM"/>
    </source>
</evidence>
<dbReference type="Proteomes" id="UP000190989">
    <property type="component" value="Unassembled WGS sequence"/>
</dbReference>
<accession>A0A1U6HX38</accession>
<name>A0A1U6HX38_9SPHN</name>
<proteinExistence type="predicted"/>
<sequence>MATSYPTDTAALPRNVQATPATLAKACLGAAVAAGGVLTLFVLPAEYGIDPTGIGARLGISGMAVLEEEDDTAPAVTGPTSALATPTRASIERATPWREDELTLDLAPHSGAEIKAHMVKGDSFVFSWRSTGGAVKVDMHGEPVNAADDEFTSYWKERQSEAGQGDFTATFDGTHGWYWRNKGDTPVKVTVKVAGFYKDLFKP</sequence>
<dbReference type="STRING" id="428990.SAMN06295987_103282"/>
<organism evidence="1 2">
    <name type="scientific">Novosphingobium mathurense</name>
    <dbReference type="NCBI Taxonomy" id="428990"/>
    <lineage>
        <taxon>Bacteria</taxon>
        <taxon>Pseudomonadati</taxon>
        <taxon>Pseudomonadota</taxon>
        <taxon>Alphaproteobacteria</taxon>
        <taxon>Sphingomonadales</taxon>
        <taxon>Sphingomonadaceae</taxon>
        <taxon>Novosphingobium</taxon>
    </lineage>
</organism>